<name>A0A061FVL9_THECC</name>
<proteinExistence type="predicted"/>
<gene>
    <name evidence="1" type="ORF">TCM_013435</name>
</gene>
<accession>A0A061FVL9</accession>
<dbReference type="EMBL" id="CM001881">
    <property type="protein sequence ID" value="EOY21580.1"/>
    <property type="molecule type" value="Genomic_DNA"/>
</dbReference>
<keyword evidence="2" id="KW-1185">Reference proteome</keyword>
<evidence type="ECO:0000313" key="2">
    <source>
        <dbReference type="Proteomes" id="UP000026915"/>
    </source>
</evidence>
<sequence length="123" mass="14687">MKSSQLGEKIKLLQLENSPNGQSFSVEASELKARMRYLEGIQSEIKCKIIELQQENKKLWQEKEEAKSQVHILELENNWLQHILSSRWSKKEKQNLEIKLTLLRKENQQLQYLKEYQDKLVFS</sequence>
<dbReference type="Proteomes" id="UP000026915">
    <property type="component" value="Chromosome 3"/>
</dbReference>
<dbReference type="AlphaFoldDB" id="A0A061FVL9"/>
<dbReference type="HOGENOM" id="CLU_2019401_0_0_1"/>
<reference evidence="1 2" key="1">
    <citation type="journal article" date="2013" name="Genome Biol.">
        <title>The genome sequence of the most widely cultivated cacao type and its use to identify candidate genes regulating pod color.</title>
        <authorList>
            <person name="Motamayor J.C."/>
            <person name="Mockaitis K."/>
            <person name="Schmutz J."/>
            <person name="Haiminen N."/>
            <person name="Iii D.L."/>
            <person name="Cornejo O."/>
            <person name="Findley S.D."/>
            <person name="Zheng P."/>
            <person name="Utro F."/>
            <person name="Royaert S."/>
            <person name="Saski C."/>
            <person name="Jenkins J."/>
            <person name="Podicheti R."/>
            <person name="Zhao M."/>
            <person name="Scheffler B.E."/>
            <person name="Stack J.C."/>
            <person name="Feltus F.A."/>
            <person name="Mustiga G.M."/>
            <person name="Amores F."/>
            <person name="Phillips W."/>
            <person name="Marelli J.P."/>
            <person name="May G.D."/>
            <person name="Shapiro H."/>
            <person name="Ma J."/>
            <person name="Bustamante C.D."/>
            <person name="Schnell R.J."/>
            <person name="Main D."/>
            <person name="Gilbert D."/>
            <person name="Parida L."/>
            <person name="Kuhn D.N."/>
        </authorList>
    </citation>
    <scope>NUCLEOTIDE SEQUENCE [LARGE SCALE GENOMIC DNA]</scope>
    <source>
        <strain evidence="2">cv. Matina 1-6</strain>
    </source>
</reference>
<organism evidence="1 2">
    <name type="scientific">Theobroma cacao</name>
    <name type="common">Cacao</name>
    <name type="synonym">Cocoa</name>
    <dbReference type="NCBI Taxonomy" id="3641"/>
    <lineage>
        <taxon>Eukaryota</taxon>
        <taxon>Viridiplantae</taxon>
        <taxon>Streptophyta</taxon>
        <taxon>Embryophyta</taxon>
        <taxon>Tracheophyta</taxon>
        <taxon>Spermatophyta</taxon>
        <taxon>Magnoliopsida</taxon>
        <taxon>eudicotyledons</taxon>
        <taxon>Gunneridae</taxon>
        <taxon>Pentapetalae</taxon>
        <taxon>rosids</taxon>
        <taxon>malvids</taxon>
        <taxon>Malvales</taxon>
        <taxon>Malvaceae</taxon>
        <taxon>Byttnerioideae</taxon>
        <taxon>Theobroma</taxon>
    </lineage>
</organism>
<dbReference type="Gramene" id="EOY21580">
    <property type="protein sequence ID" value="EOY21580"/>
    <property type="gene ID" value="TCM_013435"/>
</dbReference>
<dbReference type="InParanoid" id="A0A061FVL9"/>
<protein>
    <submittedName>
        <fullName evidence="1">Uncharacterized protein</fullName>
    </submittedName>
</protein>
<evidence type="ECO:0000313" key="1">
    <source>
        <dbReference type="EMBL" id="EOY21580.1"/>
    </source>
</evidence>